<keyword evidence="2" id="KW-1185">Reference proteome</keyword>
<dbReference type="RefSeq" id="WP_089097339.1">
    <property type="nucleotide sequence ID" value="NZ_NDYL01000001.1"/>
</dbReference>
<sequence length="133" mass="15795">MELVSAYLINRPPFLLTDIEPRRTFPALKMNDWYLDLRATDRFKIFHKRILLNDQWYRVVIRFQQNERGTYDLNLPIPFIITESVTEDGVFFTDTKVYHGKKLGNAIAYLHNGVPAELIQMIYLELKDILVYN</sequence>
<reference evidence="1 2" key="1">
    <citation type="submission" date="2017-04" db="EMBL/GenBank/DDBJ databases">
        <title>The genome sequence of Parageobacillus galactosidasius DSM 18751.</title>
        <authorList>
            <person name="Ramaloko W.T."/>
            <person name="Koen N."/>
            <person name="Polliack S."/>
            <person name="Aliyu H."/>
            <person name="Lebre P."/>
            <person name="Mohr T."/>
            <person name="Oswald F."/>
            <person name="Zwick M."/>
            <person name="Neumann A."/>
            <person name="Syldatk C."/>
            <person name="Cowan D."/>
            <person name="De Maayer P."/>
        </authorList>
    </citation>
    <scope>NUCLEOTIDE SEQUENCE [LARGE SCALE GENOMIC DNA]</scope>
    <source>
        <strain evidence="1 2">DSM 18751</strain>
    </source>
</reference>
<gene>
    <name evidence="1" type="ORF">B9L23_08455</name>
</gene>
<evidence type="ECO:0000313" key="2">
    <source>
        <dbReference type="Proteomes" id="UP000198394"/>
    </source>
</evidence>
<evidence type="ECO:0000313" key="1">
    <source>
        <dbReference type="EMBL" id="OXB94884.1"/>
    </source>
</evidence>
<accession>A0A226QS79</accession>
<dbReference type="Proteomes" id="UP000198394">
    <property type="component" value="Unassembled WGS sequence"/>
</dbReference>
<dbReference type="EMBL" id="NDYL01000001">
    <property type="protein sequence ID" value="OXB94884.1"/>
    <property type="molecule type" value="Genomic_DNA"/>
</dbReference>
<proteinExistence type="predicted"/>
<dbReference type="AlphaFoldDB" id="A0A226QS79"/>
<protein>
    <submittedName>
        <fullName evidence="1">Uncharacterized protein</fullName>
    </submittedName>
</protein>
<name>A0A226QS79_9BACL</name>
<organism evidence="1 2">
    <name type="scientific">Parageobacillus galactosidasius</name>
    <dbReference type="NCBI Taxonomy" id="883812"/>
    <lineage>
        <taxon>Bacteria</taxon>
        <taxon>Bacillati</taxon>
        <taxon>Bacillota</taxon>
        <taxon>Bacilli</taxon>
        <taxon>Bacillales</taxon>
        <taxon>Anoxybacillaceae</taxon>
        <taxon>Parageobacillus</taxon>
    </lineage>
</organism>
<comment type="caution">
    <text evidence="1">The sequence shown here is derived from an EMBL/GenBank/DDBJ whole genome shotgun (WGS) entry which is preliminary data.</text>
</comment>